<name>E2A566_CAMFO</name>
<dbReference type="EMBL" id="GL436875">
    <property type="protein sequence ID" value="EFN71409.1"/>
    <property type="molecule type" value="Genomic_DNA"/>
</dbReference>
<protein>
    <submittedName>
        <fullName evidence="1">Uncharacterized protein</fullName>
    </submittedName>
</protein>
<evidence type="ECO:0000313" key="1">
    <source>
        <dbReference type="EMBL" id="EFN71409.1"/>
    </source>
</evidence>
<gene>
    <name evidence="1" type="ORF">EAG_14752</name>
</gene>
<keyword evidence="2" id="KW-1185">Reference proteome</keyword>
<dbReference type="AlphaFoldDB" id="E2A566"/>
<proteinExistence type="predicted"/>
<evidence type="ECO:0000313" key="2">
    <source>
        <dbReference type="Proteomes" id="UP000000311"/>
    </source>
</evidence>
<accession>E2A566</accession>
<dbReference type="Proteomes" id="UP000000311">
    <property type="component" value="Unassembled WGS sequence"/>
</dbReference>
<reference evidence="1 2" key="1">
    <citation type="journal article" date="2010" name="Science">
        <title>Genomic comparison of the ants Camponotus floridanus and Harpegnathos saltator.</title>
        <authorList>
            <person name="Bonasio R."/>
            <person name="Zhang G."/>
            <person name="Ye C."/>
            <person name="Mutti N.S."/>
            <person name="Fang X."/>
            <person name="Qin N."/>
            <person name="Donahue G."/>
            <person name="Yang P."/>
            <person name="Li Q."/>
            <person name="Li C."/>
            <person name="Zhang P."/>
            <person name="Huang Z."/>
            <person name="Berger S.L."/>
            <person name="Reinberg D."/>
            <person name="Wang J."/>
            <person name="Liebig J."/>
        </authorList>
    </citation>
    <scope>NUCLEOTIDE SEQUENCE [LARGE SCALE GENOMIC DNA]</scope>
    <source>
        <strain evidence="2">C129</strain>
    </source>
</reference>
<dbReference type="InParanoid" id="E2A566"/>
<sequence>MTIGLRELAIVKGMIRPQSYRFKNKTISITHSLKDKVDSLAHTNEQKMPWTRVARVMYSDVNHTFLRPEKQNALLKYLIQCRGIYGGYAFSVARASIQYFWPALSANADFRQRRIKEERSSIPRLRNGEDFLYKKMHCHNQFFKTLNFLTNKYADLKDDNILFLVSDKSSVAKVSTLFAPNSSISANSWLIIECFAVFLHPRNGGLLSAFTVIVDREKYARLNGILGENCSKNSGVVYIPAANNTKITVSNQLSVKEIHSLSSLSPVIYGHAALRVKNSGRFNQYVYWKMDEPEFL</sequence>
<organism evidence="2">
    <name type="scientific">Camponotus floridanus</name>
    <name type="common">Florida carpenter ant</name>
    <dbReference type="NCBI Taxonomy" id="104421"/>
    <lineage>
        <taxon>Eukaryota</taxon>
        <taxon>Metazoa</taxon>
        <taxon>Ecdysozoa</taxon>
        <taxon>Arthropoda</taxon>
        <taxon>Hexapoda</taxon>
        <taxon>Insecta</taxon>
        <taxon>Pterygota</taxon>
        <taxon>Neoptera</taxon>
        <taxon>Endopterygota</taxon>
        <taxon>Hymenoptera</taxon>
        <taxon>Apocrita</taxon>
        <taxon>Aculeata</taxon>
        <taxon>Formicoidea</taxon>
        <taxon>Formicidae</taxon>
        <taxon>Formicinae</taxon>
        <taxon>Camponotus</taxon>
    </lineage>
</organism>